<dbReference type="SUPFAM" id="SSF46785">
    <property type="entry name" value="Winged helix' DNA-binding domain"/>
    <property type="match status" value="1"/>
</dbReference>
<gene>
    <name evidence="4" type="ORF">GCM10025791_18020</name>
</gene>
<keyword evidence="1" id="KW-0805">Transcription regulation</keyword>
<dbReference type="Pfam" id="PF13280">
    <property type="entry name" value="WYL"/>
    <property type="match status" value="1"/>
</dbReference>
<keyword evidence="2" id="KW-0804">Transcription</keyword>
<dbReference type="RefSeq" id="WP_345420444.1">
    <property type="nucleotide sequence ID" value="NZ_AP031496.1"/>
</dbReference>
<accession>A0AAV3U165</accession>
<name>A0AAV3U165_9ALTE</name>
<dbReference type="InterPro" id="IPR036390">
    <property type="entry name" value="WH_DNA-bd_sf"/>
</dbReference>
<dbReference type="PROSITE" id="PS52050">
    <property type="entry name" value="WYL"/>
    <property type="match status" value="1"/>
</dbReference>
<evidence type="ECO:0000313" key="4">
    <source>
        <dbReference type="EMBL" id="GAA4940145.1"/>
    </source>
</evidence>
<keyword evidence="5" id="KW-1185">Reference proteome</keyword>
<dbReference type="InterPro" id="IPR026881">
    <property type="entry name" value="WYL_dom"/>
</dbReference>
<sequence length="246" mass="28570">MRRADRLFQMVQILRRGKVITAAAMAEELEISERTAYRDLQDLSARGVPIRAEAGIGYQLESGFDIPPLMFNQDELESLVIAARMLDAWADPQTKRQIQSALEKIEQALPNKLRDRPARVKVFAPDFLTQANIWQALPDIRQAVNEKRKLQFDYCTEQQKISTRTIRPLAVYFWGRVWTCVGWCELRDDFRNFRLDRMTHWQLSAHSYVDEPGKTLADFEALHMQPDCEDFANHFARKKLGDTPAQ</sequence>
<dbReference type="InterPro" id="IPR036388">
    <property type="entry name" value="WH-like_DNA-bd_sf"/>
</dbReference>
<dbReference type="InterPro" id="IPR051534">
    <property type="entry name" value="CBASS_pafABC_assoc_protein"/>
</dbReference>
<dbReference type="InterPro" id="IPR013196">
    <property type="entry name" value="HTH_11"/>
</dbReference>
<protein>
    <submittedName>
        <fullName evidence="4">YafY family protein</fullName>
    </submittedName>
</protein>
<organism evidence="4 5">
    <name type="scientific">Halioxenophilus aromaticivorans</name>
    <dbReference type="NCBI Taxonomy" id="1306992"/>
    <lineage>
        <taxon>Bacteria</taxon>
        <taxon>Pseudomonadati</taxon>
        <taxon>Pseudomonadota</taxon>
        <taxon>Gammaproteobacteria</taxon>
        <taxon>Alteromonadales</taxon>
        <taxon>Alteromonadaceae</taxon>
        <taxon>Halioxenophilus</taxon>
    </lineage>
</organism>
<evidence type="ECO:0000313" key="5">
    <source>
        <dbReference type="Proteomes" id="UP001409585"/>
    </source>
</evidence>
<dbReference type="PANTHER" id="PTHR34580:SF3">
    <property type="entry name" value="PROTEIN PAFB"/>
    <property type="match status" value="1"/>
</dbReference>
<dbReference type="EMBL" id="BAABLX010000011">
    <property type="protein sequence ID" value="GAA4940145.1"/>
    <property type="molecule type" value="Genomic_DNA"/>
</dbReference>
<dbReference type="Pfam" id="PF08279">
    <property type="entry name" value="HTH_11"/>
    <property type="match status" value="1"/>
</dbReference>
<dbReference type="InterPro" id="IPR001034">
    <property type="entry name" value="DeoR_HTH"/>
</dbReference>
<evidence type="ECO:0000256" key="2">
    <source>
        <dbReference type="ARBA" id="ARBA00023163"/>
    </source>
</evidence>
<reference evidence="5" key="1">
    <citation type="journal article" date="2019" name="Int. J. Syst. Evol. Microbiol.">
        <title>The Global Catalogue of Microorganisms (GCM) 10K type strain sequencing project: providing services to taxonomists for standard genome sequencing and annotation.</title>
        <authorList>
            <consortium name="The Broad Institute Genomics Platform"/>
            <consortium name="The Broad Institute Genome Sequencing Center for Infectious Disease"/>
            <person name="Wu L."/>
            <person name="Ma J."/>
        </authorList>
    </citation>
    <scope>NUCLEOTIDE SEQUENCE [LARGE SCALE GENOMIC DNA]</scope>
    <source>
        <strain evidence="5">JCM 19134</strain>
    </source>
</reference>
<dbReference type="AlphaFoldDB" id="A0AAV3U165"/>
<dbReference type="PANTHER" id="PTHR34580">
    <property type="match status" value="1"/>
</dbReference>
<dbReference type="PROSITE" id="PS51000">
    <property type="entry name" value="HTH_DEOR_2"/>
    <property type="match status" value="1"/>
</dbReference>
<dbReference type="GO" id="GO:0003700">
    <property type="term" value="F:DNA-binding transcription factor activity"/>
    <property type="evidence" value="ECO:0007669"/>
    <property type="project" value="InterPro"/>
</dbReference>
<comment type="caution">
    <text evidence="4">The sequence shown here is derived from an EMBL/GenBank/DDBJ whole genome shotgun (WGS) entry which is preliminary data.</text>
</comment>
<dbReference type="Proteomes" id="UP001409585">
    <property type="component" value="Unassembled WGS sequence"/>
</dbReference>
<dbReference type="Gene3D" id="1.10.10.10">
    <property type="entry name" value="Winged helix-like DNA-binding domain superfamily/Winged helix DNA-binding domain"/>
    <property type="match status" value="1"/>
</dbReference>
<proteinExistence type="predicted"/>
<feature type="domain" description="HTH deoR-type" evidence="3">
    <location>
        <begin position="3"/>
        <end position="58"/>
    </location>
</feature>
<evidence type="ECO:0000256" key="1">
    <source>
        <dbReference type="ARBA" id="ARBA00023015"/>
    </source>
</evidence>
<evidence type="ECO:0000259" key="3">
    <source>
        <dbReference type="PROSITE" id="PS51000"/>
    </source>
</evidence>